<dbReference type="GO" id="GO:0000036">
    <property type="term" value="F:acyl carrier activity"/>
    <property type="evidence" value="ECO:0007669"/>
    <property type="project" value="UniProtKB-UniRule"/>
</dbReference>
<dbReference type="eggNOG" id="COG0236">
    <property type="taxonomic scope" value="Bacteria"/>
</dbReference>
<comment type="subcellular location">
    <subcellularLocation>
        <location evidence="3">Cytoplasm</location>
    </subcellularLocation>
</comment>
<dbReference type="UniPathway" id="UPA00094"/>
<keyword evidence="3" id="KW-0963">Cytoplasm</keyword>
<dbReference type="AlphaFoldDB" id="A0A0D2GQV6"/>
<dbReference type="GO" id="GO:0000035">
    <property type="term" value="F:acyl binding"/>
    <property type="evidence" value="ECO:0007669"/>
    <property type="project" value="TreeGrafter"/>
</dbReference>
<keyword evidence="2 3" id="KW-0597">Phosphoprotein</keyword>
<proteinExistence type="inferred from homology"/>
<gene>
    <name evidence="3" type="primary">acpP</name>
    <name evidence="7" type="ORF">J120_01805</name>
</gene>
<evidence type="ECO:0000259" key="6">
    <source>
        <dbReference type="PROSITE" id="PS50075"/>
    </source>
</evidence>
<evidence type="ECO:0000256" key="2">
    <source>
        <dbReference type="ARBA" id="ARBA00022553"/>
    </source>
</evidence>
<dbReference type="STRING" id="1306947.J120_01805"/>
<evidence type="ECO:0000313" key="8">
    <source>
        <dbReference type="Proteomes" id="UP000032214"/>
    </source>
</evidence>
<evidence type="ECO:0000256" key="1">
    <source>
        <dbReference type="ARBA" id="ARBA00022450"/>
    </source>
</evidence>
<sequence>MSQFNKQQILQEVTTIISKKLNIAPERVTPDATLESLGADSLDLVEIIINCEERFNVAISDQDAQHLTDVNSVVNYIDGLLHNS</sequence>
<dbReference type="Proteomes" id="UP000032214">
    <property type="component" value="Unassembled WGS sequence"/>
</dbReference>
<dbReference type="GO" id="GO:0009245">
    <property type="term" value="P:lipid A biosynthetic process"/>
    <property type="evidence" value="ECO:0007669"/>
    <property type="project" value="TreeGrafter"/>
</dbReference>
<dbReference type="PROSITE" id="PS50075">
    <property type="entry name" value="CARRIER"/>
    <property type="match status" value="1"/>
</dbReference>
<evidence type="ECO:0000256" key="5">
    <source>
        <dbReference type="RuleBase" id="RU003545"/>
    </source>
</evidence>
<dbReference type="NCBIfam" id="NF002150">
    <property type="entry name" value="PRK00982.1-4"/>
    <property type="match status" value="1"/>
</dbReference>
<dbReference type="InterPro" id="IPR036736">
    <property type="entry name" value="ACP-like_sf"/>
</dbReference>
<dbReference type="Pfam" id="PF00550">
    <property type="entry name" value="PP-binding"/>
    <property type="match status" value="1"/>
</dbReference>
<dbReference type="PANTHER" id="PTHR20863">
    <property type="entry name" value="ACYL CARRIER PROTEIN"/>
    <property type="match status" value="1"/>
</dbReference>
<dbReference type="PANTHER" id="PTHR20863:SF76">
    <property type="entry name" value="CARRIER DOMAIN-CONTAINING PROTEIN"/>
    <property type="match status" value="1"/>
</dbReference>
<evidence type="ECO:0000256" key="3">
    <source>
        <dbReference type="HAMAP-Rule" id="MF_01217"/>
    </source>
</evidence>
<keyword evidence="3" id="KW-0443">Lipid metabolism</keyword>
<comment type="PTM">
    <text evidence="5">4'-phosphopantetheine is transferred from CoA to a specific serine of apo-ACP by acpS.</text>
</comment>
<feature type="modified residue" description="O-(pantetheine 4'-phosphoryl)serine" evidence="3">
    <location>
        <position position="41"/>
    </location>
</feature>
<reference evidence="7 8" key="1">
    <citation type="journal article" date="2013" name="Proc. Natl. Acad. Sci. U.S.A.">
        <title>Candidate phylum TM6 genome recovered from a hospital sink biofilm provides genomic insights into this uncultivated phylum.</title>
        <authorList>
            <person name="McLean J.S."/>
            <person name="Lombardo M.J."/>
            <person name="Badger J.H."/>
            <person name="Edlund A."/>
            <person name="Novotny M."/>
            <person name="Yee-Greenbaum J."/>
            <person name="Vyahhi N."/>
            <person name="Hall A.P."/>
            <person name="Yang Y."/>
            <person name="Dupont C.L."/>
            <person name="Ziegler M.G."/>
            <person name="Chitsaz H."/>
            <person name="Allen A.E."/>
            <person name="Yooseph S."/>
            <person name="Tesler G."/>
            <person name="Pevzner P.A."/>
            <person name="Friedman R.M."/>
            <person name="Nealson K.H."/>
            <person name="Venter J.C."/>
            <person name="Lasken R.S."/>
        </authorList>
    </citation>
    <scope>NUCLEOTIDE SEQUENCE [LARGE SCALE GENOMIC DNA]</scope>
    <source>
        <strain evidence="7 8">TM6SC1</strain>
    </source>
</reference>
<comment type="PTM">
    <text evidence="3">4'-phosphopantetheine is transferred from CoA to a specific serine of apo-ACP by AcpS. This modification is essential for activity because fatty acids are bound in thioester linkage to the sulfhydryl of the prosthetic group.</text>
</comment>
<comment type="similarity">
    <text evidence="3">Belongs to the acyl carrier protein (ACP) family.</text>
</comment>
<comment type="pathway">
    <text evidence="3 5">Lipid metabolism; fatty acid biosynthesis.</text>
</comment>
<evidence type="ECO:0000256" key="4">
    <source>
        <dbReference type="NCBIfam" id="TIGR00517"/>
    </source>
</evidence>
<dbReference type="EMBL" id="ARQD01000001">
    <property type="protein sequence ID" value="KIX85719.1"/>
    <property type="molecule type" value="Genomic_DNA"/>
</dbReference>
<organism evidence="7 8">
    <name type="scientific">candidate division TM6 bacterium JCVI TM6SC1</name>
    <dbReference type="NCBI Taxonomy" id="1306947"/>
    <lineage>
        <taxon>Bacteria</taxon>
        <taxon>Candidatus Babelota</taxon>
        <taxon>Vermiphilus</taxon>
    </lineage>
</organism>
<protein>
    <recommendedName>
        <fullName evidence="3 4">Acyl carrier protein</fullName>
        <shortName evidence="3">ACP</shortName>
    </recommendedName>
</protein>
<accession>A0A0D2GQV6</accession>
<name>A0A0D2GQV6_9BACT</name>
<dbReference type="NCBIfam" id="NF002148">
    <property type="entry name" value="PRK00982.1-2"/>
    <property type="match status" value="1"/>
</dbReference>
<dbReference type="SUPFAM" id="SSF47336">
    <property type="entry name" value="ACP-like"/>
    <property type="match status" value="1"/>
</dbReference>
<keyword evidence="1 3" id="KW-0596">Phosphopantetheine</keyword>
<dbReference type="GO" id="GO:0016020">
    <property type="term" value="C:membrane"/>
    <property type="evidence" value="ECO:0007669"/>
    <property type="project" value="GOC"/>
</dbReference>
<dbReference type="NCBIfam" id="TIGR00517">
    <property type="entry name" value="acyl_carrier"/>
    <property type="match status" value="1"/>
</dbReference>
<dbReference type="GO" id="GO:0005829">
    <property type="term" value="C:cytosol"/>
    <property type="evidence" value="ECO:0007669"/>
    <property type="project" value="TreeGrafter"/>
</dbReference>
<comment type="function">
    <text evidence="3 5">Carrier of the growing fatty acid chain in fatty acid biosynthesis.</text>
</comment>
<comment type="caution">
    <text evidence="7">The sequence shown here is derived from an EMBL/GenBank/DDBJ whole genome shotgun (WGS) entry which is preliminary data.</text>
</comment>
<dbReference type="InterPro" id="IPR003231">
    <property type="entry name" value="ACP"/>
</dbReference>
<keyword evidence="3" id="KW-0275">Fatty acid biosynthesis</keyword>
<dbReference type="Gene3D" id="1.10.1200.10">
    <property type="entry name" value="ACP-like"/>
    <property type="match status" value="1"/>
</dbReference>
<keyword evidence="8" id="KW-1185">Reference proteome</keyword>
<keyword evidence="3" id="KW-0276">Fatty acid metabolism</keyword>
<dbReference type="InterPro" id="IPR009081">
    <property type="entry name" value="PP-bd_ACP"/>
</dbReference>
<keyword evidence="3" id="KW-0444">Lipid biosynthesis</keyword>
<evidence type="ECO:0000313" key="7">
    <source>
        <dbReference type="EMBL" id="KIX85719.1"/>
    </source>
</evidence>
<feature type="domain" description="Carrier" evidence="6">
    <location>
        <begin position="7"/>
        <end position="81"/>
    </location>
</feature>
<dbReference type="HAMAP" id="MF_01217">
    <property type="entry name" value="Acyl_carrier"/>
    <property type="match status" value="1"/>
</dbReference>